<dbReference type="InterPro" id="IPR001123">
    <property type="entry name" value="LeuE-type"/>
</dbReference>
<gene>
    <name evidence="8" type="ordered locus">EAE_17355</name>
</gene>
<evidence type="ECO:0000256" key="2">
    <source>
        <dbReference type="ARBA" id="ARBA00022475"/>
    </source>
</evidence>
<dbReference type="Pfam" id="PF01810">
    <property type="entry name" value="LysE"/>
    <property type="match status" value="1"/>
</dbReference>
<evidence type="ECO:0000256" key="3">
    <source>
        <dbReference type="ARBA" id="ARBA00022692"/>
    </source>
</evidence>
<dbReference type="Proteomes" id="UP000008881">
    <property type="component" value="Chromosome"/>
</dbReference>
<organism evidence="8 9">
    <name type="scientific">Klebsiella aerogenes (strain ATCC 13048 / DSM 30053 / CCUG 1429 / JCM 1235 / KCTC 2190 / NBRC 13534 / NCIMB 10102 / NCTC 10006 / CDC 819-56)</name>
    <name type="common">Enterobacter aerogenes</name>
    <dbReference type="NCBI Taxonomy" id="1028307"/>
    <lineage>
        <taxon>Bacteria</taxon>
        <taxon>Pseudomonadati</taxon>
        <taxon>Pseudomonadota</taxon>
        <taxon>Gammaproteobacteria</taxon>
        <taxon>Enterobacterales</taxon>
        <taxon>Enterobacteriaceae</taxon>
        <taxon>Klebsiella/Raoultella group</taxon>
        <taxon>Klebsiella</taxon>
    </lineage>
</organism>
<feature type="transmembrane region" description="Helical" evidence="7">
    <location>
        <begin position="192"/>
        <end position="212"/>
    </location>
</feature>
<dbReference type="AlphaFoldDB" id="A0A0H3FVQ6"/>
<name>A0A0H3FVQ6_KLEAK</name>
<protein>
    <submittedName>
        <fullName evidence="8">Lysine exporter (LYSE/YGGA)</fullName>
    </submittedName>
</protein>
<dbReference type="KEGG" id="eae:EAE_17355"/>
<dbReference type="EMBL" id="CP002824">
    <property type="protein sequence ID" value="AEG98382.1"/>
    <property type="molecule type" value="Genomic_DNA"/>
</dbReference>
<proteinExistence type="predicted"/>
<keyword evidence="3 7" id="KW-0812">Transmembrane</keyword>
<dbReference type="eggNOG" id="COG1280">
    <property type="taxonomic scope" value="Bacteria"/>
</dbReference>
<dbReference type="GO" id="GO:0015171">
    <property type="term" value="F:amino acid transmembrane transporter activity"/>
    <property type="evidence" value="ECO:0007669"/>
    <property type="project" value="TreeGrafter"/>
</dbReference>
<evidence type="ECO:0000313" key="9">
    <source>
        <dbReference type="Proteomes" id="UP000008881"/>
    </source>
</evidence>
<evidence type="ECO:0000256" key="4">
    <source>
        <dbReference type="ARBA" id="ARBA00022970"/>
    </source>
</evidence>
<keyword evidence="9" id="KW-1185">Reference proteome</keyword>
<evidence type="ECO:0000256" key="7">
    <source>
        <dbReference type="SAM" id="Phobius"/>
    </source>
</evidence>
<evidence type="ECO:0000256" key="5">
    <source>
        <dbReference type="ARBA" id="ARBA00022989"/>
    </source>
</evidence>
<dbReference type="PATRIC" id="fig|1028307.3.peg.3471"/>
<dbReference type="GO" id="GO:0005886">
    <property type="term" value="C:plasma membrane"/>
    <property type="evidence" value="ECO:0007669"/>
    <property type="project" value="UniProtKB-SubCell"/>
</dbReference>
<keyword evidence="5 7" id="KW-1133">Transmembrane helix</keyword>
<evidence type="ECO:0000256" key="6">
    <source>
        <dbReference type="ARBA" id="ARBA00023136"/>
    </source>
</evidence>
<comment type="subcellular location">
    <subcellularLocation>
        <location evidence="1">Cell membrane</location>
        <topology evidence="1">Multi-pass membrane protein</topology>
    </subcellularLocation>
</comment>
<dbReference type="PANTHER" id="PTHR30086:SF20">
    <property type="entry name" value="ARGININE EXPORTER PROTEIN ARGO-RELATED"/>
    <property type="match status" value="1"/>
</dbReference>
<dbReference type="OrthoDB" id="9804822at2"/>
<keyword evidence="4" id="KW-0029">Amino-acid transport</keyword>
<accession>A0A0H3FVQ6</accession>
<feature type="transmembrane region" description="Helical" evidence="7">
    <location>
        <begin position="159"/>
        <end position="180"/>
    </location>
</feature>
<dbReference type="PIRSF" id="PIRSF006324">
    <property type="entry name" value="LeuE"/>
    <property type="match status" value="1"/>
</dbReference>
<reference evidence="8 9" key="1">
    <citation type="journal article" date="2012" name="J. Bacteriol.">
        <title>Complete genome sequence of Enterobacter aerogenes KCTC 2190.</title>
        <authorList>
            <person name="Shin S.H."/>
            <person name="Kim S."/>
            <person name="Kim J.Y."/>
            <person name="Lee S."/>
            <person name="Um Y."/>
            <person name="Oh M.K."/>
            <person name="Kim Y.R."/>
            <person name="Lee J."/>
            <person name="Yang K.S."/>
        </authorList>
    </citation>
    <scope>NUCLEOTIDE SEQUENCE [LARGE SCALE GENOMIC DNA]</scope>
    <source>
        <strain evidence="8 9">KCTC 2190</strain>
    </source>
</reference>
<evidence type="ECO:0000313" key="8">
    <source>
        <dbReference type="EMBL" id="AEG98382.1"/>
    </source>
</evidence>
<feature type="transmembrane region" description="Helical" evidence="7">
    <location>
        <begin position="76"/>
        <end position="94"/>
    </location>
</feature>
<dbReference type="PANTHER" id="PTHR30086">
    <property type="entry name" value="ARGININE EXPORTER PROTEIN ARGO"/>
    <property type="match status" value="1"/>
</dbReference>
<evidence type="ECO:0000256" key="1">
    <source>
        <dbReference type="ARBA" id="ARBA00004651"/>
    </source>
</evidence>
<keyword evidence="2" id="KW-1003">Cell membrane</keyword>
<dbReference type="RefSeq" id="WP_015705166.1">
    <property type="nucleotide sequence ID" value="NC_015663.1"/>
</dbReference>
<keyword evidence="4" id="KW-0813">Transport</keyword>
<sequence>MPSIETFITFLLALTLLEISPGPDMMLTIARGVGQGRRIALLTVLGNVFVAGFVQVSFLVLGLVTVVHAWPVALDLLRWIGAAYLMWLGIKMIATSGTDTRLRKTAKISDWNAVKEGALNSLTNPKSLLFMFAFLPQFVDPAAGPVWLQLLVLGSIQKLAGIVSLGSVAMASGTFGNWLGKHPGVIKWQERFTGVVMIGLGIRMLFSGSGIVSKSIR</sequence>
<keyword evidence="6 7" id="KW-0472">Membrane</keyword>
<dbReference type="GeneID" id="93311665"/>
<dbReference type="HOGENOM" id="CLU_079569_3_1_6"/>
<feature type="transmembrane region" description="Helical" evidence="7">
    <location>
        <begin position="39"/>
        <end position="70"/>
    </location>
</feature>